<feature type="transmembrane region" description="Helical" evidence="1">
    <location>
        <begin position="59"/>
        <end position="81"/>
    </location>
</feature>
<feature type="transmembrane region" description="Helical" evidence="1">
    <location>
        <begin position="93"/>
        <end position="111"/>
    </location>
</feature>
<keyword evidence="1" id="KW-0812">Transmembrane</keyword>
<keyword evidence="1" id="KW-1133">Transmembrane helix</keyword>
<accession>A0A8D8LTH9</accession>
<organism evidence="2">
    <name type="scientific">Cacopsylla melanoneura</name>
    <dbReference type="NCBI Taxonomy" id="428564"/>
    <lineage>
        <taxon>Eukaryota</taxon>
        <taxon>Metazoa</taxon>
        <taxon>Ecdysozoa</taxon>
        <taxon>Arthropoda</taxon>
        <taxon>Hexapoda</taxon>
        <taxon>Insecta</taxon>
        <taxon>Pterygota</taxon>
        <taxon>Neoptera</taxon>
        <taxon>Paraneoptera</taxon>
        <taxon>Hemiptera</taxon>
        <taxon>Sternorrhyncha</taxon>
        <taxon>Psylloidea</taxon>
        <taxon>Psyllidae</taxon>
        <taxon>Psyllinae</taxon>
        <taxon>Cacopsylla</taxon>
    </lineage>
</organism>
<dbReference type="AlphaFoldDB" id="A0A8D8LTH9"/>
<evidence type="ECO:0000256" key="1">
    <source>
        <dbReference type="SAM" id="Phobius"/>
    </source>
</evidence>
<reference evidence="2" key="1">
    <citation type="submission" date="2021-05" db="EMBL/GenBank/DDBJ databases">
        <authorList>
            <person name="Alioto T."/>
            <person name="Alioto T."/>
            <person name="Gomez Garrido J."/>
        </authorList>
    </citation>
    <scope>NUCLEOTIDE SEQUENCE</scope>
</reference>
<feature type="transmembrane region" description="Helical" evidence="1">
    <location>
        <begin position="26"/>
        <end position="47"/>
    </location>
</feature>
<protein>
    <submittedName>
        <fullName evidence="2">Uncharacterized protein</fullName>
    </submittedName>
</protein>
<keyword evidence="1" id="KW-0472">Membrane</keyword>
<name>A0A8D8LTH9_9HEMI</name>
<evidence type="ECO:0000313" key="2">
    <source>
        <dbReference type="EMBL" id="CAG6612288.1"/>
    </source>
</evidence>
<proteinExistence type="predicted"/>
<dbReference type="EMBL" id="HBUF01024239">
    <property type="protein sequence ID" value="CAG6612288.1"/>
    <property type="molecule type" value="Transcribed_RNA"/>
</dbReference>
<sequence>MILLYTLLILLVNLCCFTIRWSQFGAVFSLIVIINKYIQHLFSINEIHCLNPTVTRSKVLISSYALLWCLIYMIILPVHFLYPVSTTKFPNTLFVATSVIGLNLSCITLLVQDWRQKPLSSCFEVTIPSSVTFSKFKQDSKLDTHRVEKHHIFLEDKGVPSYLTYLHAFLFCKSSEKEYQST</sequence>